<dbReference type="SUPFAM" id="SSF57667">
    <property type="entry name" value="beta-beta-alpha zinc fingers"/>
    <property type="match status" value="1"/>
</dbReference>
<feature type="binding site" evidence="8">
    <location>
        <position position="44"/>
    </location>
    <ligand>
        <name>Zn(2+)</name>
        <dbReference type="ChEBI" id="CHEBI:29105"/>
    </ligand>
</feature>
<feature type="domain" description="C2H2-type" evidence="10">
    <location>
        <begin position="322"/>
        <end position="346"/>
    </location>
</feature>
<feature type="binding site" evidence="8">
    <location>
        <position position="87"/>
    </location>
    <ligand>
        <name>Zn(2+)</name>
        <dbReference type="ChEBI" id="CHEBI:29105"/>
    </ligand>
</feature>
<dbReference type="EMBL" id="HBUE01006662">
    <property type="protein sequence ID" value="CAG6446305.1"/>
    <property type="molecule type" value="Transcribed_RNA"/>
</dbReference>
<dbReference type="GO" id="GO:0008270">
    <property type="term" value="F:zinc ion binding"/>
    <property type="evidence" value="ECO:0007669"/>
    <property type="project" value="UniProtKB-UniRule"/>
</dbReference>
<protein>
    <submittedName>
        <fullName evidence="12">PR domain zinc finger protein 12</fullName>
    </submittedName>
</protein>
<dbReference type="GO" id="GO:0005634">
    <property type="term" value="C:nucleus"/>
    <property type="evidence" value="ECO:0007669"/>
    <property type="project" value="UniProtKB-SubCell"/>
</dbReference>
<evidence type="ECO:0000256" key="6">
    <source>
        <dbReference type="ARBA" id="ARBA00023242"/>
    </source>
</evidence>
<evidence type="ECO:0000256" key="4">
    <source>
        <dbReference type="ARBA" id="ARBA00022771"/>
    </source>
</evidence>
<feature type="compositionally biased region" description="Acidic residues" evidence="9">
    <location>
        <begin position="182"/>
        <end position="196"/>
    </location>
</feature>
<feature type="domain" description="ZAD" evidence="11">
    <location>
        <begin position="39"/>
        <end position="114"/>
    </location>
</feature>
<evidence type="ECO:0000313" key="12">
    <source>
        <dbReference type="EMBL" id="CAG6446305.1"/>
    </source>
</evidence>
<evidence type="ECO:0000256" key="8">
    <source>
        <dbReference type="PROSITE-ProRule" id="PRU01263"/>
    </source>
</evidence>
<comment type="subcellular location">
    <subcellularLocation>
        <location evidence="1">Nucleus</location>
    </subcellularLocation>
</comment>
<dbReference type="InterPro" id="IPR050888">
    <property type="entry name" value="ZnF_C2H2-type_TF"/>
</dbReference>
<dbReference type="Gene3D" id="3.30.160.60">
    <property type="entry name" value="Classic Zinc Finger"/>
    <property type="match status" value="2"/>
</dbReference>
<feature type="binding site" evidence="8">
    <location>
        <position position="41"/>
    </location>
    <ligand>
        <name>Zn(2+)</name>
        <dbReference type="ChEBI" id="CHEBI:29105"/>
    </ligand>
</feature>
<dbReference type="PROSITE" id="PS00028">
    <property type="entry name" value="ZINC_FINGER_C2H2_1"/>
    <property type="match status" value="3"/>
</dbReference>
<dbReference type="Pfam" id="PF07776">
    <property type="entry name" value="zf-AD"/>
    <property type="match status" value="1"/>
</dbReference>
<proteinExistence type="predicted"/>
<feature type="domain" description="C2H2-type" evidence="10">
    <location>
        <begin position="264"/>
        <end position="291"/>
    </location>
</feature>
<feature type="domain" description="C2H2-type" evidence="10">
    <location>
        <begin position="294"/>
        <end position="318"/>
    </location>
</feature>
<evidence type="ECO:0000256" key="1">
    <source>
        <dbReference type="ARBA" id="ARBA00004123"/>
    </source>
</evidence>
<feature type="region of interest" description="Disordered" evidence="9">
    <location>
        <begin position="121"/>
        <end position="198"/>
    </location>
</feature>
<evidence type="ECO:0000256" key="3">
    <source>
        <dbReference type="ARBA" id="ARBA00022737"/>
    </source>
</evidence>
<sequence>MASAMLANSAKTTSELCCRCNLPKEAPKTSSGPSSQFRYICRLCLMRAEDIEPIFIHPGDKTLANKIFACTGVEIDENVTVGPSNICMTCKSTIYKSYQFLELCQRNNKIIQNLLASHEKTVEPNGSSGNGLRMVIRTAPQPPSTSNKKTPPKRRRLNSRRKSVRSSRESTSTSASDISWSDCDEEKDDPNEDVDEVMPFRQVAYETDTQEDSFKRKRAEASSEARVPLLIIPRNRLNSTTRDERTGRTSASSTVDPVGPDDQFQCEFCYVSFPYRLQIRQHIDLHHADRKHELSCKSCSKTFFTTTTLRKHVEEKHATGPISCDLCQRTFTSQQGLQQHHRSIMHRAALGEAVFPRRRRSSCVSIPSSSGRRNSVSAGYESDTSQRARSSFDEDYNPYANVCYDELITYQCDYCDLRFDDCQSLAKHTDVRPCQVALEPLNLDLLLETMDLDELLQPLNNVPDDITIIEPPIEIVDLT</sequence>
<organism evidence="12">
    <name type="scientific">Culex pipiens</name>
    <name type="common">House mosquito</name>
    <dbReference type="NCBI Taxonomy" id="7175"/>
    <lineage>
        <taxon>Eukaryota</taxon>
        <taxon>Metazoa</taxon>
        <taxon>Ecdysozoa</taxon>
        <taxon>Arthropoda</taxon>
        <taxon>Hexapoda</taxon>
        <taxon>Insecta</taxon>
        <taxon>Pterygota</taxon>
        <taxon>Neoptera</taxon>
        <taxon>Endopterygota</taxon>
        <taxon>Diptera</taxon>
        <taxon>Nematocera</taxon>
        <taxon>Culicoidea</taxon>
        <taxon>Culicidae</taxon>
        <taxon>Culicinae</taxon>
        <taxon>Culicini</taxon>
        <taxon>Culex</taxon>
        <taxon>Culex</taxon>
    </lineage>
</organism>
<dbReference type="InterPro" id="IPR013087">
    <property type="entry name" value="Znf_C2H2_type"/>
</dbReference>
<dbReference type="PROSITE" id="PS50157">
    <property type="entry name" value="ZINC_FINGER_C2H2_2"/>
    <property type="match status" value="3"/>
</dbReference>
<evidence type="ECO:0000259" key="10">
    <source>
        <dbReference type="PROSITE" id="PS50157"/>
    </source>
</evidence>
<feature type="compositionally biased region" description="Basic residues" evidence="9">
    <location>
        <begin position="150"/>
        <end position="165"/>
    </location>
</feature>
<keyword evidence="6" id="KW-0539">Nucleus</keyword>
<evidence type="ECO:0000256" key="7">
    <source>
        <dbReference type="PROSITE-ProRule" id="PRU00042"/>
    </source>
</evidence>
<keyword evidence="4 7" id="KW-0863">Zinc-finger</keyword>
<evidence type="ECO:0000259" key="11">
    <source>
        <dbReference type="PROSITE" id="PS51915"/>
    </source>
</evidence>
<dbReference type="SMART" id="SM00355">
    <property type="entry name" value="ZnF_C2H2"/>
    <property type="match status" value="4"/>
</dbReference>
<dbReference type="SMART" id="SM00868">
    <property type="entry name" value="zf-AD"/>
    <property type="match status" value="1"/>
</dbReference>
<feature type="region of interest" description="Disordered" evidence="9">
    <location>
        <begin position="363"/>
        <end position="389"/>
    </location>
</feature>
<dbReference type="PANTHER" id="PTHR24406">
    <property type="entry name" value="TRANSCRIPTIONAL REPRESSOR CTCFL-RELATED"/>
    <property type="match status" value="1"/>
</dbReference>
<keyword evidence="5 8" id="KW-0862">Zinc</keyword>
<feature type="compositionally biased region" description="Polar residues" evidence="9">
    <location>
        <begin position="374"/>
        <end position="383"/>
    </location>
</feature>
<dbReference type="InterPro" id="IPR012934">
    <property type="entry name" value="Znf_AD"/>
</dbReference>
<evidence type="ECO:0000256" key="5">
    <source>
        <dbReference type="ARBA" id="ARBA00022833"/>
    </source>
</evidence>
<dbReference type="InterPro" id="IPR036236">
    <property type="entry name" value="Znf_C2H2_sf"/>
</dbReference>
<feature type="compositionally biased region" description="Low complexity" evidence="9">
    <location>
        <begin position="169"/>
        <end position="181"/>
    </location>
</feature>
<feature type="binding site" evidence="8">
    <location>
        <position position="90"/>
    </location>
    <ligand>
        <name>Zn(2+)</name>
        <dbReference type="ChEBI" id="CHEBI:29105"/>
    </ligand>
</feature>
<accession>A0A8D7ZYQ6</accession>
<reference evidence="12" key="1">
    <citation type="submission" date="2021-05" db="EMBL/GenBank/DDBJ databases">
        <authorList>
            <person name="Alioto T."/>
            <person name="Alioto T."/>
            <person name="Gomez Garrido J."/>
        </authorList>
    </citation>
    <scope>NUCLEOTIDE SEQUENCE</scope>
</reference>
<keyword evidence="3" id="KW-0677">Repeat</keyword>
<dbReference type="AlphaFoldDB" id="A0A8D7ZYQ6"/>
<dbReference type="PROSITE" id="PS51915">
    <property type="entry name" value="ZAD"/>
    <property type="match status" value="1"/>
</dbReference>
<feature type="compositionally biased region" description="Low complexity" evidence="9">
    <location>
        <begin position="363"/>
        <end position="373"/>
    </location>
</feature>
<dbReference type="Pfam" id="PF00096">
    <property type="entry name" value="zf-C2H2"/>
    <property type="match status" value="1"/>
</dbReference>
<evidence type="ECO:0000256" key="2">
    <source>
        <dbReference type="ARBA" id="ARBA00022723"/>
    </source>
</evidence>
<name>A0A8D7ZYQ6_CULPI</name>
<dbReference type="SUPFAM" id="SSF57716">
    <property type="entry name" value="Glucocorticoid receptor-like (DNA-binding domain)"/>
    <property type="match status" value="1"/>
</dbReference>
<evidence type="ECO:0000256" key="9">
    <source>
        <dbReference type="SAM" id="MobiDB-lite"/>
    </source>
</evidence>
<keyword evidence="2 8" id="KW-0479">Metal-binding</keyword>
<dbReference type="Gene3D" id="3.40.1800.20">
    <property type="match status" value="1"/>
</dbReference>